<organism evidence="1 2">
    <name type="scientific">Pluteus cervinus</name>
    <dbReference type="NCBI Taxonomy" id="181527"/>
    <lineage>
        <taxon>Eukaryota</taxon>
        <taxon>Fungi</taxon>
        <taxon>Dikarya</taxon>
        <taxon>Basidiomycota</taxon>
        <taxon>Agaricomycotina</taxon>
        <taxon>Agaricomycetes</taxon>
        <taxon>Agaricomycetidae</taxon>
        <taxon>Agaricales</taxon>
        <taxon>Pluteineae</taxon>
        <taxon>Pluteaceae</taxon>
        <taxon>Pluteus</taxon>
    </lineage>
</organism>
<accession>A0ACD3AML2</accession>
<gene>
    <name evidence="1" type="ORF">BDN72DRAFT_843764</name>
</gene>
<dbReference type="EMBL" id="ML208394">
    <property type="protein sequence ID" value="TFK66761.1"/>
    <property type="molecule type" value="Genomic_DNA"/>
</dbReference>
<name>A0ACD3AML2_9AGAR</name>
<keyword evidence="2" id="KW-1185">Reference proteome</keyword>
<evidence type="ECO:0000313" key="1">
    <source>
        <dbReference type="EMBL" id="TFK66761.1"/>
    </source>
</evidence>
<sequence length="86" mass="9762">MMANLMPSRRQHQRYALPPFFLRRRSCPFSAALTSSIRLGRKALKTPTSNNAAPHSLAQTLSTSCVTVWLTSPLLYYRNLQRVVVD</sequence>
<reference evidence="1 2" key="1">
    <citation type="journal article" date="2019" name="Nat. Ecol. Evol.">
        <title>Megaphylogeny resolves global patterns of mushroom evolution.</title>
        <authorList>
            <person name="Varga T."/>
            <person name="Krizsan K."/>
            <person name="Foldi C."/>
            <person name="Dima B."/>
            <person name="Sanchez-Garcia M."/>
            <person name="Sanchez-Ramirez S."/>
            <person name="Szollosi G.J."/>
            <person name="Szarkandi J.G."/>
            <person name="Papp V."/>
            <person name="Albert L."/>
            <person name="Andreopoulos W."/>
            <person name="Angelini C."/>
            <person name="Antonin V."/>
            <person name="Barry K.W."/>
            <person name="Bougher N.L."/>
            <person name="Buchanan P."/>
            <person name="Buyck B."/>
            <person name="Bense V."/>
            <person name="Catcheside P."/>
            <person name="Chovatia M."/>
            <person name="Cooper J."/>
            <person name="Damon W."/>
            <person name="Desjardin D."/>
            <person name="Finy P."/>
            <person name="Geml J."/>
            <person name="Haridas S."/>
            <person name="Hughes K."/>
            <person name="Justo A."/>
            <person name="Karasinski D."/>
            <person name="Kautmanova I."/>
            <person name="Kiss B."/>
            <person name="Kocsube S."/>
            <person name="Kotiranta H."/>
            <person name="LaButti K.M."/>
            <person name="Lechner B.E."/>
            <person name="Liimatainen K."/>
            <person name="Lipzen A."/>
            <person name="Lukacs Z."/>
            <person name="Mihaltcheva S."/>
            <person name="Morgado L.N."/>
            <person name="Niskanen T."/>
            <person name="Noordeloos M.E."/>
            <person name="Ohm R.A."/>
            <person name="Ortiz-Santana B."/>
            <person name="Ovrebo C."/>
            <person name="Racz N."/>
            <person name="Riley R."/>
            <person name="Savchenko A."/>
            <person name="Shiryaev A."/>
            <person name="Soop K."/>
            <person name="Spirin V."/>
            <person name="Szebenyi C."/>
            <person name="Tomsovsky M."/>
            <person name="Tulloss R.E."/>
            <person name="Uehling J."/>
            <person name="Grigoriev I.V."/>
            <person name="Vagvolgyi C."/>
            <person name="Papp T."/>
            <person name="Martin F.M."/>
            <person name="Miettinen O."/>
            <person name="Hibbett D.S."/>
            <person name="Nagy L.G."/>
        </authorList>
    </citation>
    <scope>NUCLEOTIDE SEQUENCE [LARGE SCALE GENOMIC DNA]</scope>
    <source>
        <strain evidence="1 2">NL-1719</strain>
    </source>
</reference>
<dbReference type="Proteomes" id="UP000308600">
    <property type="component" value="Unassembled WGS sequence"/>
</dbReference>
<evidence type="ECO:0000313" key="2">
    <source>
        <dbReference type="Proteomes" id="UP000308600"/>
    </source>
</evidence>
<protein>
    <submittedName>
        <fullName evidence="1">Uncharacterized protein</fullName>
    </submittedName>
</protein>
<proteinExistence type="predicted"/>